<dbReference type="OrthoDB" id="9808061at2"/>
<dbReference type="RefSeq" id="WP_117419855.1">
    <property type="nucleotide sequence ID" value="NZ_QOHO01000109.1"/>
</dbReference>
<evidence type="ECO:0008006" key="3">
    <source>
        <dbReference type="Google" id="ProtNLM"/>
    </source>
</evidence>
<dbReference type="AlphaFoldDB" id="A0A3E2N4Q3"/>
<name>A0A3E2N4Q3_9FIRM</name>
<dbReference type="Proteomes" id="UP000260680">
    <property type="component" value="Unassembled WGS sequence"/>
</dbReference>
<accession>A0A3E2N4Q3</accession>
<gene>
    <name evidence="1" type="ORF">DS742_26135</name>
</gene>
<protein>
    <recommendedName>
        <fullName evidence="3">IS66 family insertion sequence element accessory protein TnpB</fullName>
    </recommendedName>
</protein>
<reference evidence="1 2" key="1">
    <citation type="submission" date="2018-07" db="EMBL/GenBank/DDBJ databases">
        <title>New species, Clostridium PI-S10-A1B.</title>
        <authorList>
            <person name="Krishna G."/>
            <person name="Summeta K."/>
            <person name="Shikha S."/>
            <person name="Prabhu P.B."/>
            <person name="Suresh K."/>
        </authorList>
    </citation>
    <scope>NUCLEOTIDE SEQUENCE [LARGE SCALE GENOMIC DNA]</scope>
    <source>
        <strain evidence="1 2">PI-S10-A1B</strain>
    </source>
</reference>
<proteinExistence type="predicted"/>
<evidence type="ECO:0000313" key="1">
    <source>
        <dbReference type="EMBL" id="RFZ75968.1"/>
    </source>
</evidence>
<dbReference type="EMBL" id="QOHO01000109">
    <property type="protein sequence ID" value="RFZ75968.1"/>
    <property type="molecule type" value="Genomic_DNA"/>
</dbReference>
<evidence type="ECO:0000313" key="2">
    <source>
        <dbReference type="Proteomes" id="UP000260680"/>
    </source>
</evidence>
<sequence length="128" mass="14602">MNDNQRNARRTDQEWISLIQECRTSGLGDKDWCEQHGIPISTFYTKITRLRQKACEIPAAKHHIIRESQQVVPLPIIDEVPHPCWNGAPDARTSPAVILKINDYSIEISNHAARDTIFNTLSVLQQLC</sequence>
<organism evidence="1 2">
    <name type="scientific">Lacrimispora amygdalina</name>
    <dbReference type="NCBI Taxonomy" id="253257"/>
    <lineage>
        <taxon>Bacteria</taxon>
        <taxon>Bacillati</taxon>
        <taxon>Bacillota</taxon>
        <taxon>Clostridia</taxon>
        <taxon>Lachnospirales</taxon>
        <taxon>Lachnospiraceae</taxon>
        <taxon>Lacrimispora</taxon>
    </lineage>
</organism>
<comment type="caution">
    <text evidence="1">The sequence shown here is derived from an EMBL/GenBank/DDBJ whole genome shotgun (WGS) entry which is preliminary data.</text>
</comment>
<dbReference type="NCBIfam" id="NF047593">
    <property type="entry name" value="IS66_ISAeme5_TnpA"/>
    <property type="match status" value="1"/>
</dbReference>